<dbReference type="InterPro" id="IPR001820">
    <property type="entry name" value="TIMP"/>
</dbReference>
<evidence type="ECO:0000313" key="9">
    <source>
        <dbReference type="Proteomes" id="UP001152747"/>
    </source>
</evidence>
<dbReference type="Gene3D" id="2.40.50.120">
    <property type="match status" value="1"/>
</dbReference>
<dbReference type="InterPro" id="IPR008993">
    <property type="entry name" value="TIMP-like_OB-fold"/>
</dbReference>
<proteinExistence type="predicted"/>
<dbReference type="GO" id="GO:0051045">
    <property type="term" value="P:negative regulation of membrane protein ectodomain proteolysis"/>
    <property type="evidence" value="ECO:0007669"/>
    <property type="project" value="TreeGrafter"/>
</dbReference>
<evidence type="ECO:0000259" key="7">
    <source>
        <dbReference type="PROSITE" id="PS50189"/>
    </source>
</evidence>
<comment type="caution">
    <text evidence="8">The sequence shown here is derived from an EMBL/GenBank/DDBJ whole genome shotgun (WGS) entry which is preliminary data.</text>
</comment>
<dbReference type="PANTHER" id="PTHR11844">
    <property type="entry name" value="METALLOPROTEASE INHIBITOR"/>
    <property type="match status" value="1"/>
</dbReference>
<evidence type="ECO:0000256" key="1">
    <source>
        <dbReference type="ARBA" id="ARBA00004613"/>
    </source>
</evidence>
<dbReference type="EMBL" id="CANHGI010000005">
    <property type="protein sequence ID" value="CAI5452465.1"/>
    <property type="molecule type" value="Genomic_DNA"/>
</dbReference>
<evidence type="ECO:0000256" key="2">
    <source>
        <dbReference type="ARBA" id="ARBA00022525"/>
    </source>
</evidence>
<name>A0A9P1IUM8_9PELO</name>
<keyword evidence="3 5" id="KW-1015">Disulfide bond</keyword>
<accession>A0A9P1IUM8</accession>
<keyword evidence="4" id="KW-0862">Zinc</keyword>
<feature type="disulfide bond" evidence="5">
    <location>
        <begin position="20"/>
        <end position="86"/>
    </location>
</feature>
<dbReference type="Proteomes" id="UP001152747">
    <property type="component" value="Unassembled WGS sequence"/>
</dbReference>
<feature type="signal peptide" evidence="6">
    <location>
        <begin position="1"/>
        <end position="19"/>
    </location>
</feature>
<dbReference type="OrthoDB" id="5792739at2759"/>
<keyword evidence="6" id="KW-0732">Signal</keyword>
<reference evidence="8" key="1">
    <citation type="submission" date="2022-11" db="EMBL/GenBank/DDBJ databases">
        <authorList>
            <person name="Kikuchi T."/>
        </authorList>
    </citation>
    <scope>NUCLEOTIDE SEQUENCE</scope>
    <source>
        <strain evidence="8">PS1010</strain>
    </source>
</reference>
<evidence type="ECO:0000256" key="6">
    <source>
        <dbReference type="SAM" id="SignalP"/>
    </source>
</evidence>
<evidence type="ECO:0000256" key="3">
    <source>
        <dbReference type="ARBA" id="ARBA00023157"/>
    </source>
</evidence>
<dbReference type="GO" id="GO:0002020">
    <property type="term" value="F:protease binding"/>
    <property type="evidence" value="ECO:0007669"/>
    <property type="project" value="TreeGrafter"/>
</dbReference>
<dbReference type="SUPFAM" id="SSF50242">
    <property type="entry name" value="TIMP-like"/>
    <property type="match status" value="1"/>
</dbReference>
<comment type="subcellular location">
    <subcellularLocation>
        <location evidence="1">Secreted</location>
    </subcellularLocation>
</comment>
<evidence type="ECO:0000256" key="4">
    <source>
        <dbReference type="PIRSR" id="PIRSR601820-1"/>
    </source>
</evidence>
<gene>
    <name evidence="8" type="ORF">CAMP_LOCUS15102</name>
</gene>
<organism evidence="8 9">
    <name type="scientific">Caenorhabditis angaria</name>
    <dbReference type="NCBI Taxonomy" id="860376"/>
    <lineage>
        <taxon>Eukaryota</taxon>
        <taxon>Metazoa</taxon>
        <taxon>Ecdysozoa</taxon>
        <taxon>Nematoda</taxon>
        <taxon>Chromadorea</taxon>
        <taxon>Rhabditida</taxon>
        <taxon>Rhabditina</taxon>
        <taxon>Rhabditomorpha</taxon>
        <taxon>Rhabditoidea</taxon>
        <taxon>Rhabditidae</taxon>
        <taxon>Peloderinae</taxon>
        <taxon>Caenorhabditis</taxon>
    </lineage>
</organism>
<dbReference type="GO" id="GO:0031012">
    <property type="term" value="C:extracellular matrix"/>
    <property type="evidence" value="ECO:0007669"/>
    <property type="project" value="TreeGrafter"/>
</dbReference>
<protein>
    <recommendedName>
        <fullName evidence="7">NTR domain-containing protein</fullName>
    </recommendedName>
</protein>
<dbReference type="PANTHER" id="PTHR11844:SF25">
    <property type="entry name" value="NTR DOMAIN-CONTAINING PROTEIN"/>
    <property type="match status" value="1"/>
</dbReference>
<feature type="binding site" evidence="4">
    <location>
        <position position="20"/>
    </location>
    <ligand>
        <name>Zn(2+)</name>
        <dbReference type="ChEBI" id="CHEBI:29105"/>
        <note>ligand shared with metalloproteinase partner</note>
    </ligand>
</feature>
<evidence type="ECO:0000256" key="5">
    <source>
        <dbReference type="PIRSR" id="PIRSR601820-3"/>
    </source>
</evidence>
<dbReference type="GO" id="GO:0008191">
    <property type="term" value="F:metalloendopeptidase inhibitor activity"/>
    <property type="evidence" value="ECO:0007669"/>
    <property type="project" value="InterPro"/>
</dbReference>
<feature type="chain" id="PRO_5040150475" description="NTR domain-containing protein" evidence="6">
    <location>
        <begin position="20"/>
        <end position="145"/>
    </location>
</feature>
<dbReference type="Pfam" id="PF00965">
    <property type="entry name" value="TIMP"/>
    <property type="match status" value="1"/>
</dbReference>
<feature type="disulfide bond" evidence="5">
    <location>
        <begin position="22"/>
        <end position="114"/>
    </location>
</feature>
<dbReference type="GO" id="GO:0046872">
    <property type="term" value="F:metal ion binding"/>
    <property type="evidence" value="ECO:0007669"/>
    <property type="project" value="UniProtKB-KW"/>
</dbReference>
<keyword evidence="2" id="KW-0964">Secreted</keyword>
<evidence type="ECO:0000313" key="8">
    <source>
        <dbReference type="EMBL" id="CAI5452465.1"/>
    </source>
</evidence>
<dbReference type="InterPro" id="IPR001134">
    <property type="entry name" value="Netrin_domain"/>
</dbReference>
<sequence>MFLSIFLVIILSFLPSSENCSCKIFGSEKEGYCSSPWISKVKVIAKETDPLGLLMVYKVAHIKIIKNPEHLQLPEVLTTSTQESACGQTGFKLNKEYIFAGSEATNSSLFITTCDWRVPLKYINETSLELLPEYKTKLVDNIGKC</sequence>
<keyword evidence="4" id="KW-0479">Metal-binding</keyword>
<keyword evidence="9" id="KW-1185">Reference proteome</keyword>
<dbReference type="PROSITE" id="PS50189">
    <property type="entry name" value="NTR"/>
    <property type="match status" value="1"/>
</dbReference>
<dbReference type="GO" id="GO:0005615">
    <property type="term" value="C:extracellular space"/>
    <property type="evidence" value="ECO:0007669"/>
    <property type="project" value="TreeGrafter"/>
</dbReference>
<dbReference type="AlphaFoldDB" id="A0A9P1IUM8"/>
<feature type="domain" description="NTR" evidence="7">
    <location>
        <begin position="20"/>
        <end position="145"/>
    </location>
</feature>
<dbReference type="CDD" id="cd03577">
    <property type="entry name" value="NTR_TIMP_like"/>
    <property type="match status" value="1"/>
</dbReference>